<dbReference type="GO" id="GO:0004559">
    <property type="term" value="F:alpha-mannosidase activity"/>
    <property type="evidence" value="ECO:0007669"/>
    <property type="project" value="InterPro"/>
</dbReference>
<dbReference type="InterPro" id="IPR015341">
    <property type="entry name" value="Glyco_hydro_38_cen"/>
</dbReference>
<dbReference type="InterPro" id="IPR013780">
    <property type="entry name" value="Glyco_hydro_b"/>
</dbReference>
<reference evidence="9 11" key="1">
    <citation type="journal article" date="2019" name="Nat. Med.">
        <title>A library of human gut bacterial isolates paired with longitudinal multiomics data enables mechanistic microbiome research.</title>
        <authorList>
            <person name="Poyet M."/>
            <person name="Groussin M."/>
            <person name="Gibbons S.M."/>
            <person name="Avila-Pacheco J."/>
            <person name="Jiang X."/>
            <person name="Kearney S.M."/>
            <person name="Perrotta A.R."/>
            <person name="Berdy B."/>
            <person name="Zhao S."/>
            <person name="Lieberman T.D."/>
            <person name="Swanson P.K."/>
            <person name="Smith M."/>
            <person name="Roesemann S."/>
            <person name="Alexander J.E."/>
            <person name="Rich S.A."/>
            <person name="Livny J."/>
            <person name="Vlamakis H."/>
            <person name="Clish C."/>
            <person name="Bullock K."/>
            <person name="Deik A."/>
            <person name="Scott J."/>
            <person name="Pierce K.A."/>
            <person name="Xavier R.J."/>
            <person name="Alm E.J."/>
        </authorList>
    </citation>
    <scope>NUCLEOTIDE SEQUENCE [LARGE SCALE GENOMIC DNA]</scope>
    <source>
        <strain evidence="9 11">BIOML-A162</strain>
    </source>
</reference>
<name>A0A0P0FHU5_BACT4</name>
<evidence type="ECO:0000313" key="10">
    <source>
        <dbReference type="EMBL" id="MDC2235489.1"/>
    </source>
</evidence>
<keyword evidence="4" id="KW-0732">Signal</keyword>
<dbReference type="Pfam" id="PF14683">
    <property type="entry name" value="CBM-like"/>
    <property type="match status" value="1"/>
</dbReference>
<evidence type="ECO:0000259" key="8">
    <source>
        <dbReference type="Pfam" id="PF14683"/>
    </source>
</evidence>
<evidence type="ECO:0000259" key="7">
    <source>
        <dbReference type="Pfam" id="PF09261"/>
    </source>
</evidence>
<dbReference type="Gene3D" id="2.60.40.1180">
    <property type="entry name" value="Golgi alpha-mannosidase II"/>
    <property type="match status" value="1"/>
</dbReference>
<dbReference type="Pfam" id="PF09261">
    <property type="entry name" value="Alpha-mann_mid"/>
    <property type="match status" value="1"/>
</dbReference>
<dbReference type="GO" id="GO:0006013">
    <property type="term" value="P:mannose metabolic process"/>
    <property type="evidence" value="ECO:0007669"/>
    <property type="project" value="InterPro"/>
</dbReference>
<dbReference type="KEGG" id="btho:Btheta7330_00930"/>
<accession>C6INP4</accession>
<organism evidence="10 12">
    <name type="scientific">Bacteroides thetaiotaomicron</name>
    <dbReference type="NCBI Taxonomy" id="818"/>
    <lineage>
        <taxon>Bacteria</taxon>
        <taxon>Pseudomonadati</taxon>
        <taxon>Bacteroidota</taxon>
        <taxon>Bacteroidia</taxon>
        <taxon>Bacteroidales</taxon>
        <taxon>Bacteroidaceae</taxon>
        <taxon>Bacteroides</taxon>
    </lineage>
</organism>
<dbReference type="Proteomes" id="UP000436858">
    <property type="component" value="Unassembled WGS sequence"/>
</dbReference>
<dbReference type="InterPro" id="IPR027291">
    <property type="entry name" value="Glyco_hydro_38_N_sf"/>
</dbReference>
<dbReference type="InterPro" id="IPR011682">
    <property type="entry name" value="Glyco_hydro_38_C"/>
</dbReference>
<dbReference type="Pfam" id="PF01074">
    <property type="entry name" value="Glyco_hydro_38N"/>
    <property type="match status" value="1"/>
</dbReference>
<evidence type="ECO:0000259" key="6">
    <source>
        <dbReference type="Pfam" id="PF07748"/>
    </source>
</evidence>
<dbReference type="AlphaFoldDB" id="A0A0P0FHU5"/>
<feature type="domain" description="Glycosyl hydrolase family 38 C-terminal" evidence="6">
    <location>
        <begin position="784"/>
        <end position="975"/>
    </location>
</feature>
<dbReference type="InterPro" id="IPR000602">
    <property type="entry name" value="Glyco_hydro_38_N"/>
</dbReference>
<reference evidence="10" key="2">
    <citation type="submission" date="2022-10" db="EMBL/GenBank/DDBJ databases">
        <title>Human gut microbiome strain richness.</title>
        <authorList>
            <person name="Chen-Liaw A."/>
        </authorList>
    </citation>
    <scope>NUCLEOTIDE SEQUENCE</scope>
    <source>
        <strain evidence="10">1001283st1_A3_1001283B150304_161114</strain>
    </source>
</reference>
<evidence type="ECO:0000313" key="9">
    <source>
        <dbReference type="EMBL" id="KAB4483447.1"/>
    </source>
</evidence>
<accession>A0A0P0FHU5</accession>
<feature type="domain" description="Glycoside hydrolase family 38 N-terminal" evidence="5">
    <location>
        <begin position="297"/>
        <end position="572"/>
    </location>
</feature>
<proteinExistence type="predicted"/>
<dbReference type="Gene3D" id="3.20.110.10">
    <property type="entry name" value="Glycoside hydrolase 38, N terminal domain"/>
    <property type="match status" value="1"/>
</dbReference>
<dbReference type="PANTHER" id="PTHR11607">
    <property type="entry name" value="ALPHA-MANNOSIDASE"/>
    <property type="match status" value="1"/>
</dbReference>
<protein>
    <submittedName>
        <fullName evidence="10">Polysaccharide lyase family protein</fullName>
    </submittedName>
</protein>
<comment type="caution">
    <text evidence="10">The sequence shown here is derived from an EMBL/GenBank/DDBJ whole genome shotgun (WGS) entry which is preliminary data.</text>
</comment>
<sequence>MRKIKIKEIVCIIGLLGTLTAHSQNTVWQIGNKDKSAKEFKFYKNDYRNYINDVYLYEVGRNHSADFPYFLPGPSDAWAGGISGQAVIGFSLAEAPSPTTQIQLRLLFAETHPSSPPRLEVRLNSFEKSIQTPKGTNPEYLDTKETTSKELSVTLDIPADEFRAGNNTLTIRNISGSWVAFDQIKLTSDSPLQTNNLTTKASLVSSAFSPVLVVGKKKELRQPVKIKAVNWHHKKRPVELQVGNFPPERYVLSPGINNIETSIPEVTAPCELPIILKEQGKTVSKINEKATPVKKWTVYLVQHTHTDIGYTKPQTEILSEHLRYIDYAIEYCEQTKDYTNDAKFRWTCESAWAVDEYLKNRPEEQVNKLKKYIAEGQIEVASMYFNMSEIVDENSFKTFLQPVKEFRKHGIPSALAMQNDVNGIAWCLADYLPDLGIKYLWMGEHHYKSQVPFNMPTVFQWESPSGKPILTYRADHYNTGNFWGIEQGDIQKTEPKLLHYLSELERKHYPFDAVGVQYSGYFTDNSPPSIIECKLIREWNEKYAYPKLRSATASEFMDYVTERYGDKIPAYRAAYPDWWTDGFGSAARETAASRKTHSDMTAVEGLLSMAVLKDKCLPQATHQQIEHIHESLLFYDEHTFGASESVSDPLCENSQVQWGEKSAYAWEAVKRTQMLYETSVGLLQGDLRRGKNPTLTIFNTLNWKRSEMLTVYIDFEVIPRNQFFEITDFQGHSLKVQPIRYRREGCYYAIFAEDIPPMGYKTFEIVFKQPSTDTGTITINNASIENHFYKLQLNPDKGTIQSLYDKELNCELVDSSSPWELGAFIYEKLGNRDQLAQYRLDDYNRTGLSECRIIDSSNGPIYQRILLQGKSPGTDEAFGVNLEIKLYHDTKRIELEYAIKRLPETDPSGIYVAFPFQLPEGKLAFDVQGGTVISGKNQLEGTSTDWNTVQNFVSVQNNQAQIIIGSSLIPLYQLGDINLGKFQYQKQYERPHVYSWVMNNYWNTNFKASQEGEFRWSYHLTSSVDPSNNLATKFGWSSRIPLYARVMPTGTENHKPTEYSAFHFEKDNFLMTSCTPSKEEGYILLNIREIDGKRTNLRILNEDGQTIPFTIVNAIEEKLENETSEHIFEGYQNKFIKIKRF</sequence>
<evidence type="ECO:0000259" key="5">
    <source>
        <dbReference type="Pfam" id="PF01074"/>
    </source>
</evidence>
<keyword evidence="2" id="KW-0862">Zinc</keyword>
<dbReference type="SUPFAM" id="SSF49785">
    <property type="entry name" value="Galactose-binding domain-like"/>
    <property type="match status" value="1"/>
</dbReference>
<dbReference type="CDD" id="cd10317">
    <property type="entry name" value="RGL4_C"/>
    <property type="match status" value="1"/>
</dbReference>
<dbReference type="EMBL" id="WCRY01000007">
    <property type="protein sequence ID" value="KAB4483447.1"/>
    <property type="molecule type" value="Genomic_DNA"/>
</dbReference>
<dbReference type="InterPro" id="IPR011330">
    <property type="entry name" value="Glyco_hydro/deAcase_b/a-brl"/>
</dbReference>
<evidence type="ECO:0000313" key="12">
    <source>
        <dbReference type="Proteomes" id="UP001217776"/>
    </source>
</evidence>
<evidence type="ECO:0000313" key="11">
    <source>
        <dbReference type="Proteomes" id="UP000436858"/>
    </source>
</evidence>
<dbReference type="GO" id="GO:0030246">
    <property type="term" value="F:carbohydrate binding"/>
    <property type="evidence" value="ECO:0007669"/>
    <property type="project" value="InterPro"/>
</dbReference>
<dbReference type="Proteomes" id="UP001217776">
    <property type="component" value="Unassembled WGS sequence"/>
</dbReference>
<dbReference type="InterPro" id="IPR050843">
    <property type="entry name" value="Glycosyl_Hydrlase_38"/>
</dbReference>
<evidence type="ECO:0000256" key="3">
    <source>
        <dbReference type="ARBA" id="ARBA00023157"/>
    </source>
</evidence>
<keyword evidence="10" id="KW-0456">Lyase</keyword>
<dbReference type="SUPFAM" id="SSF74650">
    <property type="entry name" value="Galactose mutarotase-like"/>
    <property type="match status" value="1"/>
</dbReference>
<dbReference type="Gene3D" id="2.70.98.30">
    <property type="entry name" value="Golgi alpha-mannosidase II, domain 4"/>
    <property type="match status" value="1"/>
</dbReference>
<dbReference type="GO" id="GO:0016829">
    <property type="term" value="F:lyase activity"/>
    <property type="evidence" value="ECO:0007669"/>
    <property type="project" value="UniProtKB-KW"/>
</dbReference>
<feature type="domain" description="Rhamnogalacturonan lyase" evidence="8">
    <location>
        <begin position="26"/>
        <end position="186"/>
    </location>
</feature>
<dbReference type="Pfam" id="PF07748">
    <property type="entry name" value="Glyco_hydro_38C"/>
    <property type="match status" value="1"/>
</dbReference>
<dbReference type="EMBL" id="JAQNVG010000008">
    <property type="protein sequence ID" value="MDC2235489.1"/>
    <property type="molecule type" value="Genomic_DNA"/>
</dbReference>
<dbReference type="InterPro" id="IPR029411">
    <property type="entry name" value="RG-lyase_III"/>
</dbReference>
<comment type="cofactor">
    <cofactor evidence="1">
        <name>Zn(2+)</name>
        <dbReference type="ChEBI" id="CHEBI:29105"/>
    </cofactor>
</comment>
<dbReference type="DNASU" id="1074220"/>
<keyword evidence="3" id="KW-1015">Disulfide bond</keyword>
<evidence type="ECO:0000256" key="2">
    <source>
        <dbReference type="ARBA" id="ARBA00022833"/>
    </source>
</evidence>
<dbReference type="CDD" id="cd10791">
    <property type="entry name" value="GH38N_AMII_like_1"/>
    <property type="match status" value="1"/>
</dbReference>
<feature type="domain" description="Glycoside hydrolase family 38 central" evidence="7">
    <location>
        <begin position="578"/>
        <end position="682"/>
    </location>
</feature>
<dbReference type="RefSeq" id="WP_008766599.1">
    <property type="nucleotide sequence ID" value="NZ_BAABXH010000001.1"/>
</dbReference>
<dbReference type="PANTHER" id="PTHR11607:SF3">
    <property type="entry name" value="LYSOSOMAL ALPHA-MANNOSIDASE"/>
    <property type="match status" value="1"/>
</dbReference>
<evidence type="ECO:0000256" key="1">
    <source>
        <dbReference type="ARBA" id="ARBA00001947"/>
    </source>
</evidence>
<dbReference type="GeneID" id="60928101"/>
<feature type="chain" id="PRO_5002966882" evidence="4">
    <location>
        <begin position="24"/>
        <end position="1141"/>
    </location>
</feature>
<dbReference type="InterPro" id="IPR008979">
    <property type="entry name" value="Galactose-bd-like_sf"/>
</dbReference>
<dbReference type="OMA" id="TELCGHE"/>
<evidence type="ECO:0000256" key="4">
    <source>
        <dbReference type="SAM" id="SignalP"/>
    </source>
</evidence>
<dbReference type="InterPro" id="IPR011013">
    <property type="entry name" value="Gal_mutarotase_sf_dom"/>
</dbReference>
<dbReference type="Gene3D" id="2.60.120.260">
    <property type="entry name" value="Galactose-binding domain-like"/>
    <property type="match status" value="1"/>
</dbReference>
<gene>
    <name evidence="9" type="ORF">GAN91_09620</name>
    <name evidence="10" type="ORF">PO127_06965</name>
</gene>
<feature type="signal peptide" evidence="4">
    <location>
        <begin position="1"/>
        <end position="23"/>
    </location>
</feature>
<dbReference type="SUPFAM" id="SSF88713">
    <property type="entry name" value="Glycoside hydrolase/deacetylase"/>
    <property type="match status" value="1"/>
</dbReference>